<dbReference type="EMBL" id="AVOT02061868">
    <property type="protein sequence ID" value="MBW0555013.1"/>
    <property type="molecule type" value="Genomic_DNA"/>
</dbReference>
<evidence type="ECO:0000313" key="2">
    <source>
        <dbReference type="EMBL" id="MBW0555013.1"/>
    </source>
</evidence>
<dbReference type="Pfam" id="PF07727">
    <property type="entry name" value="RVT_2"/>
    <property type="match status" value="1"/>
</dbReference>
<dbReference type="Proteomes" id="UP000765509">
    <property type="component" value="Unassembled WGS sequence"/>
</dbReference>
<gene>
    <name evidence="2" type="ORF">O181_094728</name>
</gene>
<protein>
    <recommendedName>
        <fullName evidence="1">Reverse transcriptase Ty1/copia-type domain-containing protein</fullName>
    </recommendedName>
</protein>
<organism evidence="2 3">
    <name type="scientific">Austropuccinia psidii MF-1</name>
    <dbReference type="NCBI Taxonomy" id="1389203"/>
    <lineage>
        <taxon>Eukaryota</taxon>
        <taxon>Fungi</taxon>
        <taxon>Dikarya</taxon>
        <taxon>Basidiomycota</taxon>
        <taxon>Pucciniomycotina</taxon>
        <taxon>Pucciniomycetes</taxon>
        <taxon>Pucciniales</taxon>
        <taxon>Sphaerophragmiaceae</taxon>
        <taxon>Austropuccinia</taxon>
    </lineage>
</organism>
<dbReference type="PANTHER" id="PTHR11439">
    <property type="entry name" value="GAG-POL-RELATED RETROTRANSPOSON"/>
    <property type="match status" value="1"/>
</dbReference>
<proteinExistence type="predicted"/>
<accession>A0A9Q3J3P9</accession>
<keyword evidence="3" id="KW-1185">Reference proteome</keyword>
<name>A0A9Q3J3P9_9BASI</name>
<feature type="domain" description="Reverse transcriptase Ty1/copia-type" evidence="1">
    <location>
        <begin position="1"/>
        <end position="106"/>
    </location>
</feature>
<comment type="caution">
    <text evidence="2">The sequence shown here is derived from an EMBL/GenBank/DDBJ whole genome shotgun (WGS) entry which is preliminary data.</text>
</comment>
<dbReference type="CDD" id="cd09272">
    <property type="entry name" value="RNase_HI_RT_Ty1"/>
    <property type="match status" value="1"/>
</dbReference>
<sequence length="294" mass="32544">MRQAGRCWWKFLSGILGRMGFIAMEVNQSLYIFRNNGAIIAIWIHVNDGVVISNSPDAVSSFKDALYAELDIKWLDVVQQIACLKCAIGEGEVTISQRQLTNSILDAYPRSVLRCDSPLPVLPGGGLMPNAKFLDPTPFWSVIGSLAYLTCDNGIWLHLGNLSLSLWSNAGWGGDLERLQTGFIIKLGNTPIIWGSKWQAVVALSTCAAEYLAGDFNKSIFCDNQAAVQVLIKNKSRKQMHYLDQAFSFVNDTIWKHRIKVIWVKTADMQADALTKQLLGPVLLQALPFLGING</sequence>
<evidence type="ECO:0000259" key="1">
    <source>
        <dbReference type="Pfam" id="PF07727"/>
    </source>
</evidence>
<dbReference type="PANTHER" id="PTHR11439:SF483">
    <property type="entry name" value="PEPTIDE SYNTHASE GLIP-LIKE, PUTATIVE (AFU_ORTHOLOGUE AFUA_3G12920)-RELATED"/>
    <property type="match status" value="1"/>
</dbReference>
<evidence type="ECO:0000313" key="3">
    <source>
        <dbReference type="Proteomes" id="UP000765509"/>
    </source>
</evidence>
<dbReference type="InterPro" id="IPR013103">
    <property type="entry name" value="RVT_2"/>
</dbReference>
<reference evidence="2" key="1">
    <citation type="submission" date="2021-03" db="EMBL/GenBank/DDBJ databases">
        <title>Draft genome sequence of rust myrtle Austropuccinia psidii MF-1, a brazilian biotype.</title>
        <authorList>
            <person name="Quecine M.C."/>
            <person name="Pachon D.M.R."/>
            <person name="Bonatelli M.L."/>
            <person name="Correr F.H."/>
            <person name="Franceschini L.M."/>
            <person name="Leite T.F."/>
            <person name="Margarido G.R.A."/>
            <person name="Almeida C.A."/>
            <person name="Ferrarezi J.A."/>
            <person name="Labate C.A."/>
        </authorList>
    </citation>
    <scope>NUCLEOTIDE SEQUENCE</scope>
    <source>
        <strain evidence="2">MF-1</strain>
    </source>
</reference>
<dbReference type="AlphaFoldDB" id="A0A9Q3J3P9"/>